<evidence type="ECO:0000313" key="2">
    <source>
        <dbReference type="Proteomes" id="UP000308600"/>
    </source>
</evidence>
<organism evidence="1 2">
    <name type="scientific">Pluteus cervinus</name>
    <dbReference type="NCBI Taxonomy" id="181527"/>
    <lineage>
        <taxon>Eukaryota</taxon>
        <taxon>Fungi</taxon>
        <taxon>Dikarya</taxon>
        <taxon>Basidiomycota</taxon>
        <taxon>Agaricomycotina</taxon>
        <taxon>Agaricomycetes</taxon>
        <taxon>Agaricomycetidae</taxon>
        <taxon>Agaricales</taxon>
        <taxon>Pluteineae</taxon>
        <taxon>Pluteaceae</taxon>
        <taxon>Pluteus</taxon>
    </lineage>
</organism>
<dbReference type="EMBL" id="ML208472">
    <property type="protein sequence ID" value="TFK64497.1"/>
    <property type="molecule type" value="Genomic_DNA"/>
</dbReference>
<keyword evidence="2" id="KW-1185">Reference proteome</keyword>
<reference evidence="1 2" key="1">
    <citation type="journal article" date="2019" name="Nat. Ecol. Evol.">
        <title>Megaphylogeny resolves global patterns of mushroom evolution.</title>
        <authorList>
            <person name="Varga T."/>
            <person name="Krizsan K."/>
            <person name="Foldi C."/>
            <person name="Dima B."/>
            <person name="Sanchez-Garcia M."/>
            <person name="Sanchez-Ramirez S."/>
            <person name="Szollosi G.J."/>
            <person name="Szarkandi J.G."/>
            <person name="Papp V."/>
            <person name="Albert L."/>
            <person name="Andreopoulos W."/>
            <person name="Angelini C."/>
            <person name="Antonin V."/>
            <person name="Barry K.W."/>
            <person name="Bougher N.L."/>
            <person name="Buchanan P."/>
            <person name="Buyck B."/>
            <person name="Bense V."/>
            <person name="Catcheside P."/>
            <person name="Chovatia M."/>
            <person name="Cooper J."/>
            <person name="Damon W."/>
            <person name="Desjardin D."/>
            <person name="Finy P."/>
            <person name="Geml J."/>
            <person name="Haridas S."/>
            <person name="Hughes K."/>
            <person name="Justo A."/>
            <person name="Karasinski D."/>
            <person name="Kautmanova I."/>
            <person name="Kiss B."/>
            <person name="Kocsube S."/>
            <person name="Kotiranta H."/>
            <person name="LaButti K.M."/>
            <person name="Lechner B.E."/>
            <person name="Liimatainen K."/>
            <person name="Lipzen A."/>
            <person name="Lukacs Z."/>
            <person name="Mihaltcheva S."/>
            <person name="Morgado L.N."/>
            <person name="Niskanen T."/>
            <person name="Noordeloos M.E."/>
            <person name="Ohm R.A."/>
            <person name="Ortiz-Santana B."/>
            <person name="Ovrebo C."/>
            <person name="Racz N."/>
            <person name="Riley R."/>
            <person name="Savchenko A."/>
            <person name="Shiryaev A."/>
            <person name="Soop K."/>
            <person name="Spirin V."/>
            <person name="Szebenyi C."/>
            <person name="Tomsovsky M."/>
            <person name="Tulloss R.E."/>
            <person name="Uehling J."/>
            <person name="Grigoriev I.V."/>
            <person name="Vagvolgyi C."/>
            <person name="Papp T."/>
            <person name="Martin F.M."/>
            <person name="Miettinen O."/>
            <person name="Hibbett D.S."/>
            <person name="Nagy L.G."/>
        </authorList>
    </citation>
    <scope>NUCLEOTIDE SEQUENCE [LARGE SCALE GENOMIC DNA]</scope>
    <source>
        <strain evidence="1 2">NL-1719</strain>
    </source>
</reference>
<dbReference type="Proteomes" id="UP000308600">
    <property type="component" value="Unassembled WGS sequence"/>
</dbReference>
<accession>A0ACD3AFY6</accession>
<sequence length="276" mass="31425">MAEYPEPVFPPEIEEIIFSLCAQSDLSNSRNLIFVAKRVYTWIGAQLYKIAIFNSDMPTGVPRFHPDLLEVHGRHVRHIMFWLGTYPYDRATCLSRCPNVVDVALWEHDTIYDKKLMDQLLGLHLTHLSFDVTLLHAAITKEFPSTTASFLSITHLEPIGLDITLTAEEIKQCFPSVTHMIVDGGQGLSAQSILHCWGDQLKVLIWFEEASAYPEIAPNNVHDLPNDPRVVLIDQKRDYVNEWNERARDGPKSIWKEAETIIECRRDAARGSSGSR</sequence>
<proteinExistence type="predicted"/>
<protein>
    <submittedName>
        <fullName evidence="1">Uncharacterized protein</fullName>
    </submittedName>
</protein>
<evidence type="ECO:0000313" key="1">
    <source>
        <dbReference type="EMBL" id="TFK64497.1"/>
    </source>
</evidence>
<name>A0ACD3AFY6_9AGAR</name>
<gene>
    <name evidence="1" type="ORF">BDN72DRAFT_846542</name>
</gene>